<dbReference type="EMBL" id="JAKGSG010000031">
    <property type="protein sequence ID" value="MCF4121486.1"/>
    <property type="molecule type" value="Genomic_DNA"/>
</dbReference>
<dbReference type="InterPro" id="IPR037143">
    <property type="entry name" value="4-PPantetheinyl_Trfase_dom_sf"/>
</dbReference>
<organism evidence="2 3">
    <name type="scientific">Antribacter soli</name>
    <dbReference type="NCBI Taxonomy" id="2910976"/>
    <lineage>
        <taxon>Bacteria</taxon>
        <taxon>Bacillati</taxon>
        <taxon>Actinomycetota</taxon>
        <taxon>Actinomycetes</taxon>
        <taxon>Micrococcales</taxon>
        <taxon>Promicromonosporaceae</taxon>
        <taxon>Antribacter</taxon>
    </lineage>
</organism>
<dbReference type="GO" id="GO:0000287">
    <property type="term" value="F:magnesium ion binding"/>
    <property type="evidence" value="ECO:0007669"/>
    <property type="project" value="InterPro"/>
</dbReference>
<dbReference type="AlphaFoldDB" id="A0AA41U7E7"/>
<protein>
    <recommendedName>
        <fullName evidence="4">4'-phosphopantetheinyl transferase domain-containing protein</fullName>
    </recommendedName>
</protein>
<dbReference type="RefSeq" id="WP_236089287.1">
    <property type="nucleotide sequence ID" value="NZ_JAKGSG010000031.1"/>
</dbReference>
<evidence type="ECO:0000256" key="1">
    <source>
        <dbReference type="ARBA" id="ARBA00022679"/>
    </source>
</evidence>
<keyword evidence="3" id="KW-1185">Reference proteome</keyword>
<sequence length="195" mass="20503">MAVEVWWSSLAAADRDLLGILDATERARIESLDRPADRGRSLLGAALLRVAVASHLGLAPAEVVVDRTCNECGGPHGAPRILSPGMPAPWVSVSHSGVLAVVALSPHGPVGVDVQRLSDLTDPRAGRDWVRREALLKAGTAAPEMERAVTSPVPVQTDATAHELRPPLSGYVAALVTLAPADTELVIRHWPPAQG</sequence>
<keyword evidence="1" id="KW-0808">Transferase</keyword>
<dbReference type="GO" id="GO:0019878">
    <property type="term" value="P:lysine biosynthetic process via aminoadipic acid"/>
    <property type="evidence" value="ECO:0007669"/>
    <property type="project" value="TreeGrafter"/>
</dbReference>
<evidence type="ECO:0008006" key="4">
    <source>
        <dbReference type="Google" id="ProtNLM"/>
    </source>
</evidence>
<dbReference type="Gene3D" id="3.90.470.20">
    <property type="entry name" value="4'-phosphopantetheinyl transferase domain"/>
    <property type="match status" value="1"/>
</dbReference>
<reference evidence="2" key="1">
    <citation type="submission" date="2022-01" db="EMBL/GenBank/DDBJ databases">
        <title>Antribacter sp. nov., isolated from Guizhou of China.</title>
        <authorList>
            <person name="Chengliang C."/>
            <person name="Ya Z."/>
        </authorList>
    </citation>
    <scope>NUCLEOTIDE SEQUENCE</scope>
    <source>
        <strain evidence="2">KLBMP 9083</strain>
    </source>
</reference>
<evidence type="ECO:0000313" key="3">
    <source>
        <dbReference type="Proteomes" id="UP001165405"/>
    </source>
</evidence>
<evidence type="ECO:0000313" key="2">
    <source>
        <dbReference type="EMBL" id="MCF4121486.1"/>
    </source>
</evidence>
<accession>A0AA41U7E7</accession>
<name>A0AA41U7E7_9MICO</name>
<dbReference type="GO" id="GO:0005829">
    <property type="term" value="C:cytosol"/>
    <property type="evidence" value="ECO:0007669"/>
    <property type="project" value="TreeGrafter"/>
</dbReference>
<dbReference type="SUPFAM" id="SSF56214">
    <property type="entry name" value="4'-phosphopantetheinyl transferase"/>
    <property type="match status" value="1"/>
</dbReference>
<proteinExistence type="predicted"/>
<comment type="caution">
    <text evidence="2">The sequence shown here is derived from an EMBL/GenBank/DDBJ whole genome shotgun (WGS) entry which is preliminary data.</text>
</comment>
<dbReference type="GO" id="GO:0008897">
    <property type="term" value="F:holo-[acyl-carrier-protein] synthase activity"/>
    <property type="evidence" value="ECO:0007669"/>
    <property type="project" value="InterPro"/>
</dbReference>
<dbReference type="PANTHER" id="PTHR12215">
    <property type="entry name" value="PHOSPHOPANTETHEINE TRANSFERASE"/>
    <property type="match status" value="1"/>
</dbReference>
<dbReference type="InterPro" id="IPR050559">
    <property type="entry name" value="P-Pant_transferase_sf"/>
</dbReference>
<dbReference type="PANTHER" id="PTHR12215:SF10">
    <property type="entry name" value="L-AMINOADIPATE-SEMIALDEHYDE DEHYDROGENASE-PHOSPHOPANTETHEINYL TRANSFERASE"/>
    <property type="match status" value="1"/>
</dbReference>
<gene>
    <name evidence="2" type="ORF">L1785_10885</name>
</gene>
<dbReference type="Proteomes" id="UP001165405">
    <property type="component" value="Unassembled WGS sequence"/>
</dbReference>